<dbReference type="RefSeq" id="WP_037992803.1">
    <property type="nucleotide sequence ID" value="NZ_AUNC01000072.1"/>
</dbReference>
<comment type="subcellular location">
    <subcellularLocation>
        <location evidence="1">Cell inner membrane</location>
        <topology evidence="1">Multi-pass membrane protein</topology>
    </subcellularLocation>
</comment>
<dbReference type="Pfam" id="PF00005">
    <property type="entry name" value="ABC_tran"/>
    <property type="match status" value="1"/>
</dbReference>
<proteinExistence type="inferred from homology"/>
<dbReference type="CDD" id="cd03255">
    <property type="entry name" value="ABC_MJ0796_LolCDE_FtsE"/>
    <property type="match status" value="1"/>
</dbReference>
<dbReference type="PROSITE" id="PS00211">
    <property type="entry name" value="ABC_TRANSPORTER_1"/>
    <property type="match status" value="1"/>
</dbReference>
<comment type="similarity">
    <text evidence="12">Belongs to the ABC transporter superfamily. Macrolide exporter (TC 3.A.1.122) family.</text>
</comment>
<dbReference type="InterPro" id="IPR003838">
    <property type="entry name" value="ABC3_permease_C"/>
</dbReference>
<feature type="transmembrane region" description="Helical" evidence="14">
    <location>
        <begin position="569"/>
        <end position="599"/>
    </location>
</feature>
<gene>
    <name evidence="16" type="ORF">SMB34_10880</name>
</gene>
<evidence type="ECO:0000259" key="15">
    <source>
        <dbReference type="PROSITE" id="PS50893"/>
    </source>
</evidence>
<keyword evidence="2" id="KW-0813">Transport</keyword>
<dbReference type="Gene3D" id="3.40.50.300">
    <property type="entry name" value="P-loop containing nucleotide triphosphate hydrolases"/>
    <property type="match status" value="1"/>
</dbReference>
<keyword evidence="7" id="KW-0067">ATP-binding</keyword>
<dbReference type="SMART" id="SM00382">
    <property type="entry name" value="AAA"/>
    <property type="match status" value="1"/>
</dbReference>
<evidence type="ECO:0000256" key="1">
    <source>
        <dbReference type="ARBA" id="ARBA00004429"/>
    </source>
</evidence>
<keyword evidence="4" id="KW-0997">Cell inner membrane</keyword>
<dbReference type="InterPro" id="IPR017911">
    <property type="entry name" value="MacB-like_ATP-bd"/>
</dbReference>
<evidence type="ECO:0000256" key="5">
    <source>
        <dbReference type="ARBA" id="ARBA00022692"/>
    </source>
</evidence>
<organism evidence="16 17">
    <name type="scientific">Thalassospira permensis NBRC 106175</name>
    <dbReference type="NCBI Taxonomy" id="1353532"/>
    <lineage>
        <taxon>Bacteria</taxon>
        <taxon>Pseudomonadati</taxon>
        <taxon>Pseudomonadota</taxon>
        <taxon>Alphaproteobacteria</taxon>
        <taxon>Rhodospirillales</taxon>
        <taxon>Thalassospiraceae</taxon>
        <taxon>Thalassospira</taxon>
    </lineage>
</organism>
<evidence type="ECO:0000313" key="17">
    <source>
        <dbReference type="Proteomes" id="UP000027463"/>
    </source>
</evidence>
<dbReference type="InterPro" id="IPR003593">
    <property type="entry name" value="AAA+_ATPase"/>
</dbReference>
<dbReference type="EMBL" id="AUNC01000072">
    <property type="protein sequence ID" value="KEO50354.1"/>
    <property type="molecule type" value="Genomic_DNA"/>
</dbReference>
<dbReference type="InterPro" id="IPR050250">
    <property type="entry name" value="Macrolide_Exporter_MacB"/>
</dbReference>
<sequence>MSALLEIENVTRLFQTGEETISALAGINLHIDSGELVAIVGASGSGKSTLMNILGCLDQPTAGDYRVGGRSVAGLSADELAALRREHFGFIFQRYHLLGTLNSTDNVAMPAVYAGLDTASRRERARSLLERLGLGERVDHRPGQLSGGQQQRVSIARALMNGGRIILADEPTGALDSRSGETVLEILKELHRDGHTVIIVTHDMEVAAHADRIIEVRDGLILSDQRCREPLVGAPLPSFARSGSVGVLAGFHRRFAEAFPMALRSMAAHRVRTFLTMLGIIIGIAAVVSVVGLGEGTRQRVLAEISELGASTLSIYPGQGWDDERADSIRTLVVSDAEALSAQNYIDSVTPLVSTSARIRFGSTSMSANVDGVGEDYFRVNGLKIVQGNGFTADSIAERRQEAVIDDRAATTLFPGSESPLGKIIMIDRVPVVIIGTVAQRSGMSGKTLQIYLPYTAVAGRLLGAATSLAGLTVRISDNVDTIVAERAIVGLMTRRHGIQDFFVFNSDQLRRIMEKTSRTMTLLISSVAVISLIVGGIGVMNIMLVSVTERTREIGLRMAVGARRIDIMLQFLIEAVTICIAGSLLGVGVALGAAAAFGGQGSSFPMIISIDAILSACLVALLIGLVFGFLPARNASRLDPVVALSRE</sequence>
<evidence type="ECO:0000256" key="3">
    <source>
        <dbReference type="ARBA" id="ARBA00022475"/>
    </source>
</evidence>
<dbReference type="InterPro" id="IPR027417">
    <property type="entry name" value="P-loop_NTPase"/>
</dbReference>
<keyword evidence="6" id="KW-0547">Nucleotide-binding</keyword>
<keyword evidence="11" id="KW-0046">Antibiotic resistance</keyword>
<keyword evidence="8" id="KW-1278">Translocase</keyword>
<keyword evidence="5 14" id="KW-0812">Transmembrane</keyword>
<dbReference type="PANTHER" id="PTHR30572:SF14">
    <property type="entry name" value="MACROLIDE EXPORT ATP-BINDING_PERMEASE PROTEIN MACB"/>
    <property type="match status" value="1"/>
</dbReference>
<protein>
    <recommendedName>
        <fullName evidence="13">Pyoverdine export ATP-binding/permease protein PvdT</fullName>
    </recommendedName>
</protein>
<dbReference type="Pfam" id="PF12704">
    <property type="entry name" value="MacB_PCD"/>
    <property type="match status" value="1"/>
</dbReference>
<comment type="caution">
    <text evidence="16">The sequence shown here is derived from an EMBL/GenBank/DDBJ whole genome shotgun (WGS) entry which is preliminary data.</text>
</comment>
<dbReference type="InterPro" id="IPR003439">
    <property type="entry name" value="ABC_transporter-like_ATP-bd"/>
</dbReference>
<feature type="transmembrane region" description="Helical" evidence="14">
    <location>
        <begin position="274"/>
        <end position="294"/>
    </location>
</feature>
<dbReference type="InterPro" id="IPR017871">
    <property type="entry name" value="ABC_transporter-like_CS"/>
</dbReference>
<evidence type="ECO:0000256" key="6">
    <source>
        <dbReference type="ARBA" id="ARBA00022741"/>
    </source>
</evidence>
<feature type="transmembrane region" description="Helical" evidence="14">
    <location>
        <begin position="605"/>
        <end position="631"/>
    </location>
</feature>
<feature type="domain" description="ABC transporter" evidence="15">
    <location>
        <begin position="5"/>
        <end position="243"/>
    </location>
</feature>
<accession>A0ABR4THL0</accession>
<keyword evidence="3" id="KW-1003">Cell membrane</keyword>
<dbReference type="PROSITE" id="PS50893">
    <property type="entry name" value="ABC_TRANSPORTER_2"/>
    <property type="match status" value="1"/>
</dbReference>
<evidence type="ECO:0000256" key="11">
    <source>
        <dbReference type="ARBA" id="ARBA00023251"/>
    </source>
</evidence>
<evidence type="ECO:0000256" key="8">
    <source>
        <dbReference type="ARBA" id="ARBA00022967"/>
    </source>
</evidence>
<name>A0ABR4THL0_9PROT</name>
<dbReference type="SUPFAM" id="SSF52540">
    <property type="entry name" value="P-loop containing nucleoside triphosphate hydrolases"/>
    <property type="match status" value="1"/>
</dbReference>
<evidence type="ECO:0000256" key="2">
    <source>
        <dbReference type="ARBA" id="ARBA00022448"/>
    </source>
</evidence>
<dbReference type="PANTHER" id="PTHR30572">
    <property type="entry name" value="MEMBRANE COMPONENT OF TRANSPORTER-RELATED"/>
    <property type="match status" value="1"/>
</dbReference>
<keyword evidence="17" id="KW-1185">Reference proteome</keyword>
<dbReference type="InterPro" id="IPR025857">
    <property type="entry name" value="MacB_PCD"/>
</dbReference>
<reference evidence="16 17" key="1">
    <citation type="submission" date="2013-07" db="EMBL/GenBank/DDBJ databases">
        <title>Thalassospira permensis NBRC 106175 Genome Sequencing.</title>
        <authorList>
            <person name="Lai Q."/>
            <person name="Shao Z."/>
        </authorList>
    </citation>
    <scope>NUCLEOTIDE SEQUENCE [LARGE SCALE GENOMIC DNA]</scope>
    <source>
        <strain evidence="16 17">NBRC 106175</strain>
    </source>
</reference>
<evidence type="ECO:0000256" key="9">
    <source>
        <dbReference type="ARBA" id="ARBA00022989"/>
    </source>
</evidence>
<evidence type="ECO:0000256" key="4">
    <source>
        <dbReference type="ARBA" id="ARBA00022519"/>
    </source>
</evidence>
<evidence type="ECO:0000256" key="14">
    <source>
        <dbReference type="SAM" id="Phobius"/>
    </source>
</evidence>
<evidence type="ECO:0000256" key="7">
    <source>
        <dbReference type="ARBA" id="ARBA00022840"/>
    </source>
</evidence>
<keyword evidence="10 14" id="KW-0472">Membrane</keyword>
<keyword evidence="9 14" id="KW-1133">Transmembrane helix</keyword>
<evidence type="ECO:0000256" key="13">
    <source>
        <dbReference type="ARBA" id="ARBA00041199"/>
    </source>
</evidence>
<dbReference type="Pfam" id="PF02687">
    <property type="entry name" value="FtsX"/>
    <property type="match status" value="1"/>
</dbReference>
<evidence type="ECO:0000313" key="16">
    <source>
        <dbReference type="EMBL" id="KEO50354.1"/>
    </source>
</evidence>
<feature type="transmembrane region" description="Helical" evidence="14">
    <location>
        <begin position="523"/>
        <end position="548"/>
    </location>
</feature>
<evidence type="ECO:0000256" key="10">
    <source>
        <dbReference type="ARBA" id="ARBA00023136"/>
    </source>
</evidence>
<evidence type="ECO:0000256" key="12">
    <source>
        <dbReference type="ARBA" id="ARBA00038388"/>
    </source>
</evidence>
<dbReference type="Proteomes" id="UP000027463">
    <property type="component" value="Unassembled WGS sequence"/>
</dbReference>